<proteinExistence type="inferred from homology"/>
<protein>
    <recommendedName>
        <fullName evidence="6">Heme-binding protein 1</fullName>
    </recommendedName>
</protein>
<reference evidence="8" key="1">
    <citation type="submission" date="2025-08" db="UniProtKB">
        <authorList>
            <consortium name="RefSeq"/>
        </authorList>
    </citation>
    <scope>IDENTIFICATION</scope>
</reference>
<dbReference type="Pfam" id="PF04832">
    <property type="entry name" value="SOUL"/>
    <property type="match status" value="1"/>
</dbReference>
<evidence type="ECO:0000256" key="2">
    <source>
        <dbReference type="ARBA" id="ARBA00009817"/>
    </source>
</evidence>
<comment type="subunit">
    <text evidence="3">Monomer.</text>
</comment>
<name>A0A8B7Z0Y7_ACAPL</name>
<dbReference type="RefSeq" id="XP_022098627.1">
    <property type="nucleotide sequence ID" value="XM_022242935.1"/>
</dbReference>
<evidence type="ECO:0000313" key="8">
    <source>
        <dbReference type="RefSeq" id="XP_022098627.1"/>
    </source>
</evidence>
<dbReference type="InterPro" id="IPR006917">
    <property type="entry name" value="SOUL_heme-bd"/>
</dbReference>
<dbReference type="PANTHER" id="PTHR11220:SF22">
    <property type="entry name" value="HEME-BINDING PROTEIN 1"/>
    <property type="match status" value="1"/>
</dbReference>
<dbReference type="SUPFAM" id="SSF55136">
    <property type="entry name" value="Probable bacterial effector-binding domain"/>
    <property type="match status" value="1"/>
</dbReference>
<dbReference type="AlphaFoldDB" id="A0A8B7Z0Y7"/>
<evidence type="ECO:0000256" key="6">
    <source>
        <dbReference type="ARBA" id="ARBA00040755"/>
    </source>
</evidence>
<keyword evidence="4" id="KW-0963">Cytoplasm</keyword>
<organism evidence="7 8">
    <name type="scientific">Acanthaster planci</name>
    <name type="common">Crown-of-thorns starfish</name>
    <dbReference type="NCBI Taxonomy" id="133434"/>
    <lineage>
        <taxon>Eukaryota</taxon>
        <taxon>Metazoa</taxon>
        <taxon>Echinodermata</taxon>
        <taxon>Eleutherozoa</taxon>
        <taxon>Asterozoa</taxon>
        <taxon>Asteroidea</taxon>
        <taxon>Valvatacea</taxon>
        <taxon>Valvatida</taxon>
        <taxon>Acanthasteridae</taxon>
        <taxon>Acanthaster</taxon>
    </lineage>
</organism>
<dbReference type="FunFam" id="3.20.80.10:FF:000003">
    <property type="entry name" value="Heme-binding protein 1"/>
    <property type="match status" value="1"/>
</dbReference>
<dbReference type="GO" id="GO:0020037">
    <property type="term" value="F:heme binding"/>
    <property type="evidence" value="ECO:0007669"/>
    <property type="project" value="TreeGrafter"/>
</dbReference>
<dbReference type="OMA" id="EPCMWAV"/>
<dbReference type="GO" id="GO:0005737">
    <property type="term" value="C:cytoplasm"/>
    <property type="evidence" value="ECO:0007669"/>
    <property type="project" value="UniProtKB-SubCell"/>
</dbReference>
<comment type="similarity">
    <text evidence="2">Belongs to the HEBP family.</text>
</comment>
<dbReference type="Proteomes" id="UP000694845">
    <property type="component" value="Unplaced"/>
</dbReference>
<comment type="function">
    <text evidence="5">May bind free porphyrinogens that may be present in the cell and thus facilitate removal of these potentially toxic compound. Binds with a high affinity to one molecule of heme or porphyrins. It binds metalloporphyrins, free porphyrins and N-methylprotoporphyrin with similar affinities.</text>
</comment>
<keyword evidence="7" id="KW-1185">Reference proteome</keyword>
<evidence type="ECO:0000313" key="7">
    <source>
        <dbReference type="Proteomes" id="UP000694845"/>
    </source>
</evidence>
<accession>A0A8B7Z0Y7</accession>
<dbReference type="PANTHER" id="PTHR11220">
    <property type="entry name" value="HEME-BINDING PROTEIN-RELATED"/>
    <property type="match status" value="1"/>
</dbReference>
<gene>
    <name evidence="8" type="primary">LOC110983580</name>
</gene>
<dbReference type="Gene3D" id="3.20.80.10">
    <property type="entry name" value="Regulatory factor, effector binding domain"/>
    <property type="match status" value="1"/>
</dbReference>
<sequence>MFTKTEGPKYTVISSSKDFEERQYEPCMWAVIDSKADTIKEATSAGFQKLFKYISGTNKEGLSMSMTAPVMVYHEPGEVGSWKSFKKEIKVGFMIPDEHREKPPSPNDDMPITIRQTPSTRVYARKYGGFSKEEVALAEVAKLGEALGTEHKYKTGFCYFCGYDSPMKVIGRRNEIWFIKDTTEGS</sequence>
<dbReference type="KEGG" id="aplc:110983580"/>
<evidence type="ECO:0000256" key="5">
    <source>
        <dbReference type="ARBA" id="ARBA00037673"/>
    </source>
</evidence>
<dbReference type="InterPro" id="IPR011256">
    <property type="entry name" value="Reg_factor_effector_dom_sf"/>
</dbReference>
<evidence type="ECO:0000256" key="1">
    <source>
        <dbReference type="ARBA" id="ARBA00004496"/>
    </source>
</evidence>
<dbReference type="GeneID" id="110983580"/>
<dbReference type="OrthoDB" id="9980274at2759"/>
<comment type="subcellular location">
    <subcellularLocation>
        <location evidence="1">Cytoplasm</location>
    </subcellularLocation>
</comment>
<evidence type="ECO:0000256" key="4">
    <source>
        <dbReference type="ARBA" id="ARBA00022490"/>
    </source>
</evidence>
<evidence type="ECO:0000256" key="3">
    <source>
        <dbReference type="ARBA" id="ARBA00011245"/>
    </source>
</evidence>